<organism evidence="1 2">
    <name type="scientific">Jatrophihabitans lederbergiae</name>
    <dbReference type="NCBI Taxonomy" id="3075547"/>
    <lineage>
        <taxon>Bacteria</taxon>
        <taxon>Bacillati</taxon>
        <taxon>Actinomycetota</taxon>
        <taxon>Actinomycetes</taxon>
        <taxon>Jatrophihabitantales</taxon>
        <taxon>Jatrophihabitantaceae</taxon>
        <taxon>Jatrophihabitans</taxon>
    </lineage>
</organism>
<evidence type="ECO:0000313" key="1">
    <source>
        <dbReference type="EMBL" id="MDT0263603.1"/>
    </source>
</evidence>
<evidence type="ECO:0000313" key="2">
    <source>
        <dbReference type="Proteomes" id="UP001183176"/>
    </source>
</evidence>
<comment type="caution">
    <text evidence="1">The sequence shown here is derived from an EMBL/GenBank/DDBJ whole genome shotgun (WGS) entry which is preliminary data.</text>
</comment>
<proteinExistence type="predicted"/>
<sequence>MVGGETTIGVRTPGELPAPAARQALFSLAMAVLSRLLQKAAGQGRH</sequence>
<dbReference type="Proteomes" id="UP001183176">
    <property type="component" value="Unassembled WGS sequence"/>
</dbReference>
<dbReference type="EMBL" id="JAVREH010000045">
    <property type="protein sequence ID" value="MDT0263603.1"/>
    <property type="molecule type" value="Genomic_DNA"/>
</dbReference>
<name>A0ABU2JH91_9ACTN</name>
<protein>
    <submittedName>
        <fullName evidence="1">Uncharacterized protein</fullName>
    </submittedName>
</protein>
<reference evidence="2" key="1">
    <citation type="submission" date="2023-07" db="EMBL/GenBank/DDBJ databases">
        <title>30 novel species of actinomycetes from the DSMZ collection.</title>
        <authorList>
            <person name="Nouioui I."/>
        </authorList>
    </citation>
    <scope>NUCLEOTIDE SEQUENCE [LARGE SCALE GENOMIC DNA]</scope>
    <source>
        <strain evidence="2">DSM 44399</strain>
    </source>
</reference>
<accession>A0ABU2JH91</accession>
<dbReference type="RefSeq" id="WP_311424749.1">
    <property type="nucleotide sequence ID" value="NZ_JAVREH010000045.1"/>
</dbReference>
<gene>
    <name evidence="1" type="ORF">RM423_19680</name>
</gene>
<keyword evidence="2" id="KW-1185">Reference proteome</keyword>